<comment type="caution">
    <text evidence="2">The sequence shown here is derived from an EMBL/GenBank/DDBJ whole genome shotgun (WGS) entry which is preliminary data.</text>
</comment>
<gene>
    <name evidence="2" type="ORF">Glove_340g44</name>
</gene>
<feature type="region of interest" description="Disordered" evidence="1">
    <location>
        <begin position="1"/>
        <end position="20"/>
    </location>
</feature>
<evidence type="ECO:0000256" key="1">
    <source>
        <dbReference type="SAM" id="MobiDB-lite"/>
    </source>
</evidence>
<evidence type="ECO:0000313" key="2">
    <source>
        <dbReference type="EMBL" id="RHZ62397.1"/>
    </source>
</evidence>
<sequence length="128" mass="13881">MDFGHVMQNANKGKTREDEDHAQRGTFIGLILRAKRNGTNRSRVELGGELLAVATSIQEGKTREDEDHAQRGTFIGLILRAKRNGTNRSRVELGIEVEGGLSGCSGGFRGLMEAPCLRYPVISLVAGS</sequence>
<protein>
    <submittedName>
        <fullName evidence="2">Uncharacterized protein</fullName>
    </submittedName>
</protein>
<dbReference type="EMBL" id="PQFF01000310">
    <property type="protein sequence ID" value="RHZ62397.1"/>
    <property type="molecule type" value="Genomic_DNA"/>
</dbReference>
<accession>A0A397HHG5</accession>
<evidence type="ECO:0000313" key="3">
    <source>
        <dbReference type="Proteomes" id="UP000266861"/>
    </source>
</evidence>
<keyword evidence="3" id="KW-1185">Reference proteome</keyword>
<dbReference type="Proteomes" id="UP000266861">
    <property type="component" value="Unassembled WGS sequence"/>
</dbReference>
<name>A0A397HHG5_9GLOM</name>
<organism evidence="2 3">
    <name type="scientific">Diversispora epigaea</name>
    <dbReference type="NCBI Taxonomy" id="1348612"/>
    <lineage>
        <taxon>Eukaryota</taxon>
        <taxon>Fungi</taxon>
        <taxon>Fungi incertae sedis</taxon>
        <taxon>Mucoromycota</taxon>
        <taxon>Glomeromycotina</taxon>
        <taxon>Glomeromycetes</taxon>
        <taxon>Diversisporales</taxon>
        <taxon>Diversisporaceae</taxon>
        <taxon>Diversispora</taxon>
    </lineage>
</organism>
<proteinExistence type="predicted"/>
<dbReference type="AlphaFoldDB" id="A0A397HHG5"/>
<reference evidence="2 3" key="1">
    <citation type="submission" date="2018-08" db="EMBL/GenBank/DDBJ databases">
        <title>Genome and evolution of the arbuscular mycorrhizal fungus Diversispora epigaea (formerly Glomus versiforme) and its bacterial endosymbionts.</title>
        <authorList>
            <person name="Sun X."/>
            <person name="Fei Z."/>
            <person name="Harrison M."/>
        </authorList>
    </citation>
    <scope>NUCLEOTIDE SEQUENCE [LARGE SCALE GENOMIC DNA]</scope>
    <source>
        <strain evidence="2 3">IT104</strain>
    </source>
</reference>